<dbReference type="InterPro" id="IPR029058">
    <property type="entry name" value="AB_hydrolase_fold"/>
</dbReference>
<dbReference type="STRING" id="40149.A0A0E0C8N6"/>
<dbReference type="GO" id="GO:0009696">
    <property type="term" value="P:salicylic acid metabolic process"/>
    <property type="evidence" value="ECO:0007669"/>
    <property type="project" value="TreeGrafter"/>
</dbReference>
<dbReference type="FunFam" id="3.40.50.1820:FF:000051">
    <property type="entry name" value="(S)-hydroxynitrile lyase"/>
    <property type="match status" value="1"/>
</dbReference>
<dbReference type="EnsemblPlants" id="OMERI01G30400.1">
    <property type="protein sequence ID" value="OMERI01G30400.1"/>
    <property type="gene ID" value="OMERI01G30400"/>
</dbReference>
<keyword evidence="1" id="KW-0378">Hydrolase</keyword>
<dbReference type="PANTHER" id="PTHR10992:SF1083">
    <property type="entry name" value="METHYLESTERASE 1"/>
    <property type="match status" value="1"/>
</dbReference>
<feature type="domain" description="AB hydrolase-1" evidence="2">
    <location>
        <begin position="139"/>
        <end position="381"/>
    </location>
</feature>
<dbReference type="InterPro" id="IPR045889">
    <property type="entry name" value="MES/HNL"/>
</dbReference>
<evidence type="ECO:0000313" key="4">
    <source>
        <dbReference type="Proteomes" id="UP000008021"/>
    </source>
</evidence>
<dbReference type="GO" id="GO:0080030">
    <property type="term" value="F:methyl indole-3-acetate esterase activity"/>
    <property type="evidence" value="ECO:0007669"/>
    <property type="project" value="TreeGrafter"/>
</dbReference>
<organism evidence="3">
    <name type="scientific">Oryza meridionalis</name>
    <dbReference type="NCBI Taxonomy" id="40149"/>
    <lineage>
        <taxon>Eukaryota</taxon>
        <taxon>Viridiplantae</taxon>
        <taxon>Streptophyta</taxon>
        <taxon>Embryophyta</taxon>
        <taxon>Tracheophyta</taxon>
        <taxon>Spermatophyta</taxon>
        <taxon>Magnoliopsida</taxon>
        <taxon>Liliopsida</taxon>
        <taxon>Poales</taxon>
        <taxon>Poaceae</taxon>
        <taxon>BOP clade</taxon>
        <taxon>Oryzoideae</taxon>
        <taxon>Oryzeae</taxon>
        <taxon>Oryzinae</taxon>
        <taxon>Oryza</taxon>
    </lineage>
</organism>
<sequence>MNCCRACCHFCYGDQRPEGVARSQEADGSDRKVELGAEYRCIASGGARTVAWTPPNRVLSQLARWRSRATVKHRRRIPSPFPPVDHDARDGELLEVRWKAGADRRGRPVDSQEAGLRTTIRDTPPVPPMADGKVACKHLVLVHGACIGGWSYFKVAARLRSAGYRVTAPDLGASGVDPRPLREVPTFRDYTTPLLGLLGSLPPGEKVVLVGHSLGGINVALAAELFPDKIAAAVFLCAFMPDHTSRPSHVLEKFIEGKWLDWMDTEFKPQDAEGKLPTSMLFGPQIAQERLMQLCSPEDVTLAGSLLRVSSMFVEDLQKQQPFTEGRYGSVRKVYVVVNQDLAIPEGFQRWMIGNSPVDEVKEIDAADHLVMLSRPDELARCLADIAESYA</sequence>
<evidence type="ECO:0000313" key="3">
    <source>
        <dbReference type="EnsemblPlants" id="OMERI01G30400.1"/>
    </source>
</evidence>
<reference evidence="3" key="1">
    <citation type="submission" date="2015-04" db="UniProtKB">
        <authorList>
            <consortium name="EnsemblPlants"/>
        </authorList>
    </citation>
    <scope>IDENTIFICATION</scope>
</reference>
<reference evidence="3" key="2">
    <citation type="submission" date="2018-05" db="EMBL/GenBank/DDBJ databases">
        <title>OmerRS3 (Oryza meridionalis Reference Sequence Version 3).</title>
        <authorList>
            <person name="Zhang J."/>
            <person name="Kudrna D."/>
            <person name="Lee S."/>
            <person name="Talag J."/>
            <person name="Welchert J."/>
            <person name="Wing R.A."/>
        </authorList>
    </citation>
    <scope>NUCLEOTIDE SEQUENCE [LARGE SCALE GENOMIC DNA]</scope>
    <source>
        <strain evidence="3">cv. OR44</strain>
    </source>
</reference>
<dbReference type="GO" id="GO:0080031">
    <property type="term" value="F:methyl salicylate esterase activity"/>
    <property type="evidence" value="ECO:0007669"/>
    <property type="project" value="TreeGrafter"/>
</dbReference>
<keyword evidence="4" id="KW-1185">Reference proteome</keyword>
<evidence type="ECO:0000259" key="2">
    <source>
        <dbReference type="Pfam" id="PF12697"/>
    </source>
</evidence>
<dbReference type="Proteomes" id="UP000008021">
    <property type="component" value="Chromosome 1"/>
</dbReference>
<dbReference type="GO" id="GO:0080032">
    <property type="term" value="F:methyl jasmonate esterase activity"/>
    <property type="evidence" value="ECO:0007669"/>
    <property type="project" value="TreeGrafter"/>
</dbReference>
<protein>
    <recommendedName>
        <fullName evidence="2">AB hydrolase-1 domain-containing protein</fullName>
    </recommendedName>
</protein>
<dbReference type="GO" id="GO:0009694">
    <property type="term" value="P:jasmonic acid metabolic process"/>
    <property type="evidence" value="ECO:0007669"/>
    <property type="project" value="TreeGrafter"/>
</dbReference>
<dbReference type="SUPFAM" id="SSF53474">
    <property type="entry name" value="alpha/beta-Hydrolases"/>
    <property type="match status" value="1"/>
</dbReference>
<dbReference type="Gene3D" id="3.40.50.1820">
    <property type="entry name" value="alpha/beta hydrolase"/>
    <property type="match status" value="1"/>
</dbReference>
<dbReference type="AlphaFoldDB" id="A0A0E0C8N6"/>
<accession>A0A0E0C8N6</accession>
<dbReference type="PANTHER" id="PTHR10992">
    <property type="entry name" value="METHYLESTERASE FAMILY MEMBER"/>
    <property type="match status" value="1"/>
</dbReference>
<proteinExistence type="predicted"/>
<dbReference type="Pfam" id="PF12697">
    <property type="entry name" value="Abhydrolase_6"/>
    <property type="match status" value="1"/>
</dbReference>
<dbReference type="Gramene" id="OMERI01G30400.1">
    <property type="protein sequence ID" value="OMERI01G30400.1"/>
    <property type="gene ID" value="OMERI01G30400"/>
</dbReference>
<evidence type="ECO:0000256" key="1">
    <source>
        <dbReference type="ARBA" id="ARBA00022801"/>
    </source>
</evidence>
<dbReference type="InterPro" id="IPR000073">
    <property type="entry name" value="AB_hydrolase_1"/>
</dbReference>
<name>A0A0E0C8N6_9ORYZ</name>